<evidence type="ECO:0000313" key="4">
    <source>
        <dbReference type="Proteomes" id="UP000828390"/>
    </source>
</evidence>
<accession>A0A9D4K517</accession>
<feature type="compositionally biased region" description="Basic and acidic residues" evidence="1">
    <location>
        <begin position="430"/>
        <end position="441"/>
    </location>
</feature>
<dbReference type="Proteomes" id="UP000828390">
    <property type="component" value="Unassembled WGS sequence"/>
</dbReference>
<keyword evidence="2" id="KW-0732">Signal</keyword>
<feature type="compositionally biased region" description="Polar residues" evidence="1">
    <location>
        <begin position="141"/>
        <end position="153"/>
    </location>
</feature>
<organism evidence="3 4">
    <name type="scientific">Dreissena polymorpha</name>
    <name type="common">Zebra mussel</name>
    <name type="synonym">Mytilus polymorpha</name>
    <dbReference type="NCBI Taxonomy" id="45954"/>
    <lineage>
        <taxon>Eukaryota</taxon>
        <taxon>Metazoa</taxon>
        <taxon>Spiralia</taxon>
        <taxon>Lophotrochozoa</taxon>
        <taxon>Mollusca</taxon>
        <taxon>Bivalvia</taxon>
        <taxon>Autobranchia</taxon>
        <taxon>Heteroconchia</taxon>
        <taxon>Euheterodonta</taxon>
        <taxon>Imparidentia</taxon>
        <taxon>Neoheterodontei</taxon>
        <taxon>Myida</taxon>
        <taxon>Dreissenoidea</taxon>
        <taxon>Dreissenidae</taxon>
        <taxon>Dreissena</taxon>
    </lineage>
</organism>
<feature type="region of interest" description="Disordered" evidence="1">
    <location>
        <begin position="133"/>
        <end position="155"/>
    </location>
</feature>
<feature type="signal peptide" evidence="2">
    <location>
        <begin position="1"/>
        <end position="22"/>
    </location>
</feature>
<evidence type="ECO:0000256" key="1">
    <source>
        <dbReference type="SAM" id="MobiDB-lite"/>
    </source>
</evidence>
<evidence type="ECO:0000313" key="3">
    <source>
        <dbReference type="EMBL" id="KAH3833059.1"/>
    </source>
</evidence>
<feature type="region of interest" description="Disordered" evidence="1">
    <location>
        <begin position="228"/>
        <end position="264"/>
    </location>
</feature>
<protein>
    <submittedName>
        <fullName evidence="3">Uncharacterized protein</fullName>
    </submittedName>
</protein>
<keyword evidence="4" id="KW-1185">Reference proteome</keyword>
<evidence type="ECO:0000256" key="2">
    <source>
        <dbReference type="SAM" id="SignalP"/>
    </source>
</evidence>
<reference evidence="3" key="1">
    <citation type="journal article" date="2019" name="bioRxiv">
        <title>The Genome of the Zebra Mussel, Dreissena polymorpha: A Resource for Invasive Species Research.</title>
        <authorList>
            <person name="McCartney M.A."/>
            <person name="Auch B."/>
            <person name="Kono T."/>
            <person name="Mallez S."/>
            <person name="Zhang Y."/>
            <person name="Obille A."/>
            <person name="Becker A."/>
            <person name="Abrahante J.E."/>
            <person name="Garbe J."/>
            <person name="Badalamenti J.P."/>
            <person name="Herman A."/>
            <person name="Mangelson H."/>
            <person name="Liachko I."/>
            <person name="Sullivan S."/>
            <person name="Sone E.D."/>
            <person name="Koren S."/>
            <person name="Silverstein K.A.T."/>
            <person name="Beckman K.B."/>
            <person name="Gohl D.M."/>
        </authorList>
    </citation>
    <scope>NUCLEOTIDE SEQUENCE</scope>
    <source>
        <strain evidence="3">Duluth1</strain>
        <tissue evidence="3">Whole animal</tissue>
    </source>
</reference>
<gene>
    <name evidence="3" type="ORF">DPMN_106360</name>
</gene>
<feature type="region of interest" description="Disordered" evidence="1">
    <location>
        <begin position="308"/>
        <end position="355"/>
    </location>
</feature>
<feature type="chain" id="PRO_5038635879" evidence="2">
    <location>
        <begin position="23"/>
        <end position="792"/>
    </location>
</feature>
<feature type="compositionally biased region" description="Basic and acidic residues" evidence="1">
    <location>
        <begin position="319"/>
        <end position="328"/>
    </location>
</feature>
<comment type="caution">
    <text evidence="3">The sequence shown here is derived from an EMBL/GenBank/DDBJ whole genome shotgun (WGS) entry which is preliminary data.</text>
</comment>
<sequence>MCLCFAGIVCCLLLNVQEKVHCQPASHAEAFAKINPSDLRALQTFSGRRRPTNTQPDLSGEANVKFEQALASISAGNGNALDATVVSTSVRTTTVTPITTPAFPSIGSKHNQRIDPTVVSSQRLQSNIADVPRVTSRPVEPQQQQTDPISSSPLGHLNIAPINSPMDSGSAREAVVVGASALQTTATPITSPAIPSIEPMKSRLSDPSASNLQGNLLEIPGVPFRPVVSQQQQTGKISSSPLGHQNFKPTDSSNGSIQRMESVQGTSDVVRISSHQQNAVPFDSSRVPVRAQEPELRLSNIITQQQPLTLDSAPPVSVSRKETRKDPFEPIVSSSSDQPFAPFEHTGHISSSSLGQQTIAPIESPKDSVQTKESLQGSADSVVDLARPLQNVVPIDSSRLLILAPEPEPHVTDVRTLQQSLTFDSASADPTRRMDARKDPFEPIAPLSSNPSLAPFEQTGQISSSSLGHQNTAPTNSQKNDVHLMESAQGSSGNVLHSSSNKPEIVSLDSSRVPVRAPETEPRVPVARTQHQSLPFDSASSFLPSREETRKDPFEHIVPSASNQTFAHFEQTGLISSSELGQQNLLPIDSPKDSVQTMESVQGSVESVVHFSTSLQNEVPIDSSRVLLRATATNPRVPDVRNQQQSLPFDSASSVPSSQIESKQDLFAPIVPGSSNPPFLPFDYPRVPSRATETEISVSVPSQSQDVLTSPNIAFDRERAINNIMAPNQPQPQVPAEQPTALIWDHSPQNNYIFLRKMIVRRYRVSSCPGVAVGCYYMEPVINIVYVPVLMV</sequence>
<feature type="compositionally biased region" description="Polar residues" evidence="1">
    <location>
        <begin position="415"/>
        <end position="425"/>
    </location>
</feature>
<feature type="region of interest" description="Disordered" evidence="1">
    <location>
        <begin position="412"/>
        <end position="527"/>
    </location>
</feature>
<feature type="compositionally biased region" description="Polar residues" evidence="1">
    <location>
        <begin position="488"/>
        <end position="502"/>
    </location>
</feature>
<dbReference type="EMBL" id="JAIWYP010000004">
    <property type="protein sequence ID" value="KAH3833059.1"/>
    <property type="molecule type" value="Genomic_DNA"/>
</dbReference>
<proteinExistence type="predicted"/>
<dbReference type="AlphaFoldDB" id="A0A9D4K517"/>
<reference evidence="3" key="2">
    <citation type="submission" date="2020-11" db="EMBL/GenBank/DDBJ databases">
        <authorList>
            <person name="McCartney M.A."/>
            <person name="Auch B."/>
            <person name="Kono T."/>
            <person name="Mallez S."/>
            <person name="Becker A."/>
            <person name="Gohl D.M."/>
            <person name="Silverstein K.A.T."/>
            <person name="Koren S."/>
            <person name="Bechman K.B."/>
            <person name="Herman A."/>
            <person name="Abrahante J.E."/>
            <person name="Garbe J."/>
        </authorList>
    </citation>
    <scope>NUCLEOTIDE SEQUENCE</scope>
    <source>
        <strain evidence="3">Duluth1</strain>
        <tissue evidence="3">Whole animal</tissue>
    </source>
</reference>
<name>A0A9D4K517_DREPO</name>
<feature type="compositionally biased region" description="Polar residues" evidence="1">
    <location>
        <begin position="447"/>
        <end position="479"/>
    </location>
</feature>